<accession>A0A2G9V437</accession>
<evidence type="ECO:0000313" key="2">
    <source>
        <dbReference type="EMBL" id="PIO76732.1"/>
    </source>
</evidence>
<dbReference type="Proteomes" id="UP000230423">
    <property type="component" value="Unassembled WGS sequence"/>
</dbReference>
<protein>
    <submittedName>
        <fullName evidence="2">Uncharacterized protein</fullName>
    </submittedName>
</protein>
<keyword evidence="1" id="KW-0812">Transmembrane</keyword>
<dbReference type="AlphaFoldDB" id="A0A2G9V437"/>
<name>A0A2G9V437_TELCI</name>
<keyword evidence="1" id="KW-0472">Membrane</keyword>
<organism evidence="2 3">
    <name type="scientific">Teladorsagia circumcincta</name>
    <name type="common">Brown stomach worm</name>
    <name type="synonym">Ostertagia circumcincta</name>
    <dbReference type="NCBI Taxonomy" id="45464"/>
    <lineage>
        <taxon>Eukaryota</taxon>
        <taxon>Metazoa</taxon>
        <taxon>Ecdysozoa</taxon>
        <taxon>Nematoda</taxon>
        <taxon>Chromadorea</taxon>
        <taxon>Rhabditida</taxon>
        <taxon>Rhabditina</taxon>
        <taxon>Rhabditomorpha</taxon>
        <taxon>Strongyloidea</taxon>
        <taxon>Trichostrongylidae</taxon>
        <taxon>Teladorsagia</taxon>
    </lineage>
</organism>
<evidence type="ECO:0000256" key="1">
    <source>
        <dbReference type="SAM" id="Phobius"/>
    </source>
</evidence>
<reference evidence="2 3" key="1">
    <citation type="submission" date="2015-09" db="EMBL/GenBank/DDBJ databases">
        <title>Draft genome of the parasitic nematode Teladorsagia circumcincta isolate WARC Sus (inbred).</title>
        <authorList>
            <person name="Mitreva M."/>
        </authorList>
    </citation>
    <scope>NUCLEOTIDE SEQUENCE [LARGE SCALE GENOMIC DNA]</scope>
    <source>
        <strain evidence="2 3">S</strain>
    </source>
</reference>
<sequence>MKLTEQQLQPVEVNSSEIRVFASGGNPLKRPDGNDRRRYLRYQLQPTVVQMSSDRRYSLPSDFTEDNPFSKREVYLFVAVYSFCVILLCCLYEFLMPVFNNPTYPYYNHVPDYMFKAPHVQ</sequence>
<dbReference type="OrthoDB" id="5852655at2759"/>
<proteinExistence type="predicted"/>
<dbReference type="EMBL" id="KZ345033">
    <property type="protein sequence ID" value="PIO76732.1"/>
    <property type="molecule type" value="Genomic_DNA"/>
</dbReference>
<evidence type="ECO:0000313" key="3">
    <source>
        <dbReference type="Proteomes" id="UP000230423"/>
    </source>
</evidence>
<feature type="transmembrane region" description="Helical" evidence="1">
    <location>
        <begin position="74"/>
        <end position="95"/>
    </location>
</feature>
<keyword evidence="1" id="KW-1133">Transmembrane helix</keyword>
<gene>
    <name evidence="2" type="ORF">TELCIR_01187</name>
</gene>
<keyword evidence="3" id="KW-1185">Reference proteome</keyword>